<evidence type="ECO:0000313" key="1">
    <source>
        <dbReference type="EMBL" id="KKQ39374.1"/>
    </source>
</evidence>
<accession>A0A0G0JR35</accession>
<protein>
    <submittedName>
        <fullName evidence="1">Uncharacterized protein</fullName>
    </submittedName>
</protein>
<proteinExistence type="predicted"/>
<name>A0A0G0JR35_9BACT</name>
<dbReference type="AlphaFoldDB" id="A0A0G0JR35"/>
<sequence>MPKGRLIPAQFSVEVRDDRAYISIESGGESVTFRVPMEDEPRLLLFYMRLKQATSMGITPTEMDKHP</sequence>
<dbReference type="Proteomes" id="UP000034333">
    <property type="component" value="Unassembled WGS sequence"/>
</dbReference>
<evidence type="ECO:0000313" key="2">
    <source>
        <dbReference type="Proteomes" id="UP000034333"/>
    </source>
</evidence>
<dbReference type="EMBL" id="LBTN01000034">
    <property type="protein sequence ID" value="KKQ39374.1"/>
    <property type="molecule type" value="Genomic_DNA"/>
</dbReference>
<gene>
    <name evidence="1" type="ORF">US58_C0034G0005</name>
</gene>
<comment type="caution">
    <text evidence="1">The sequence shown here is derived from an EMBL/GenBank/DDBJ whole genome shotgun (WGS) entry which is preliminary data.</text>
</comment>
<organism evidence="1 2">
    <name type="scientific">Candidatus Magasanikbacteria bacterium GW2011_GWA2_37_8</name>
    <dbReference type="NCBI Taxonomy" id="1619036"/>
    <lineage>
        <taxon>Bacteria</taxon>
        <taxon>Candidatus Magasanikiibacteriota</taxon>
    </lineage>
</organism>
<reference evidence="1 2" key="1">
    <citation type="journal article" date="2015" name="Nature">
        <title>rRNA introns, odd ribosomes, and small enigmatic genomes across a large radiation of phyla.</title>
        <authorList>
            <person name="Brown C.T."/>
            <person name="Hug L.A."/>
            <person name="Thomas B.C."/>
            <person name="Sharon I."/>
            <person name="Castelle C.J."/>
            <person name="Singh A."/>
            <person name="Wilkins M.J."/>
            <person name="Williams K.H."/>
            <person name="Banfield J.F."/>
        </authorList>
    </citation>
    <scope>NUCLEOTIDE SEQUENCE [LARGE SCALE GENOMIC DNA]</scope>
</reference>